<evidence type="ECO:0000313" key="10">
    <source>
        <dbReference type="EMBL" id="GAF07113.1"/>
    </source>
</evidence>
<evidence type="ECO:0000256" key="7">
    <source>
        <dbReference type="ARBA" id="ARBA00023010"/>
    </source>
</evidence>
<keyword evidence="5 9" id="KW-0653">Protein transport</keyword>
<evidence type="ECO:0000256" key="5">
    <source>
        <dbReference type="ARBA" id="ARBA00022927"/>
    </source>
</evidence>
<comment type="function">
    <text evidence="9">Part of the twin-arginine translocation (Tat) system that transports large folded proteins containing a characteristic twin-arginine motif in their signal peptide across membranes. TatA could form the protein-conducting channel of the Tat system.</text>
</comment>
<evidence type="ECO:0000256" key="8">
    <source>
        <dbReference type="ARBA" id="ARBA00023136"/>
    </source>
</evidence>
<dbReference type="AlphaFoldDB" id="W7YHQ3"/>
<reference evidence="10 11" key="1">
    <citation type="journal article" date="2014" name="Genome Announc.">
        <title>Draft Genome Sequence of Paenibacillus pini JCM 16418T, Isolated from the Rhizosphere of Pine Tree.</title>
        <authorList>
            <person name="Yuki M."/>
            <person name="Oshima K."/>
            <person name="Suda W."/>
            <person name="Oshida Y."/>
            <person name="Kitamura K."/>
            <person name="Iida Y."/>
            <person name="Hattori M."/>
            <person name="Ohkuma M."/>
        </authorList>
    </citation>
    <scope>NUCLEOTIDE SEQUENCE [LARGE SCALE GENOMIC DNA]</scope>
    <source>
        <strain evidence="10 11">JCM 16418</strain>
    </source>
</reference>
<dbReference type="Pfam" id="PF02416">
    <property type="entry name" value="TatA_B_E"/>
    <property type="match status" value="1"/>
</dbReference>
<dbReference type="GO" id="GO:0043953">
    <property type="term" value="P:protein transport by the Tat complex"/>
    <property type="evidence" value="ECO:0007669"/>
    <property type="project" value="UniProtKB-UniRule"/>
</dbReference>
<dbReference type="STRING" id="1236976.JCM16418_1102"/>
<keyword evidence="4 9" id="KW-0812">Transmembrane</keyword>
<dbReference type="Proteomes" id="UP000019364">
    <property type="component" value="Unassembled WGS sequence"/>
</dbReference>
<dbReference type="eggNOG" id="COG1826">
    <property type="taxonomic scope" value="Bacteria"/>
</dbReference>
<dbReference type="PANTHER" id="PTHR42982">
    <property type="entry name" value="SEC-INDEPENDENT PROTEIN TRANSLOCASE PROTEIN TATA"/>
    <property type="match status" value="1"/>
</dbReference>
<gene>
    <name evidence="9" type="primary">tatA</name>
    <name evidence="10" type="ORF">JCM16418_1102</name>
</gene>
<protein>
    <recommendedName>
        <fullName evidence="9">Sec-independent protein translocase protein TatA</fullName>
    </recommendedName>
</protein>
<dbReference type="HAMAP" id="MF_00236">
    <property type="entry name" value="TatA_E"/>
    <property type="match status" value="1"/>
</dbReference>
<dbReference type="OrthoDB" id="9800908at2"/>
<dbReference type="Gene3D" id="1.20.5.3310">
    <property type="match status" value="1"/>
</dbReference>
<sequence>MFSEIGAPGFILLALLALVLFGPKKLPGLGRAAGRTLREFKNEMSDIMGDSPRPVKKAYDASSDAVSVVEVNQPADLKEEPVNIKPGN</sequence>
<accession>W7YHQ3</accession>
<evidence type="ECO:0000256" key="6">
    <source>
        <dbReference type="ARBA" id="ARBA00022989"/>
    </source>
</evidence>
<keyword evidence="2 9" id="KW-0813">Transport</keyword>
<evidence type="ECO:0000256" key="9">
    <source>
        <dbReference type="HAMAP-Rule" id="MF_00236"/>
    </source>
</evidence>
<evidence type="ECO:0000256" key="3">
    <source>
        <dbReference type="ARBA" id="ARBA00022475"/>
    </source>
</evidence>
<dbReference type="EMBL" id="BAVZ01000002">
    <property type="protein sequence ID" value="GAF07113.1"/>
    <property type="molecule type" value="Genomic_DNA"/>
</dbReference>
<dbReference type="RefSeq" id="WP_036646750.1">
    <property type="nucleotide sequence ID" value="NZ_BAVZ01000002.1"/>
</dbReference>
<dbReference type="InterPro" id="IPR003369">
    <property type="entry name" value="TatA/B/E"/>
</dbReference>
<evidence type="ECO:0000313" key="11">
    <source>
        <dbReference type="Proteomes" id="UP000019364"/>
    </source>
</evidence>
<dbReference type="GO" id="GO:0008320">
    <property type="term" value="F:protein transmembrane transporter activity"/>
    <property type="evidence" value="ECO:0007669"/>
    <property type="project" value="UniProtKB-UniRule"/>
</dbReference>
<comment type="similarity">
    <text evidence="9">Belongs to the TatA/E family.</text>
</comment>
<keyword evidence="8 9" id="KW-0472">Membrane</keyword>
<dbReference type="GO" id="GO:0033281">
    <property type="term" value="C:TAT protein transport complex"/>
    <property type="evidence" value="ECO:0007669"/>
    <property type="project" value="UniProtKB-UniRule"/>
</dbReference>
<proteinExistence type="inferred from homology"/>
<dbReference type="InterPro" id="IPR006312">
    <property type="entry name" value="TatA/E"/>
</dbReference>
<evidence type="ECO:0000256" key="4">
    <source>
        <dbReference type="ARBA" id="ARBA00022692"/>
    </source>
</evidence>
<comment type="subcellular location">
    <subcellularLocation>
        <location evidence="1 9">Cell membrane</location>
        <topology evidence="1 9">Single-pass membrane protein</topology>
    </subcellularLocation>
</comment>
<keyword evidence="3 9" id="KW-1003">Cell membrane</keyword>
<keyword evidence="11" id="KW-1185">Reference proteome</keyword>
<dbReference type="PANTHER" id="PTHR42982:SF1">
    <property type="entry name" value="SEC-INDEPENDENT PROTEIN TRANSLOCASE PROTEIN TATA"/>
    <property type="match status" value="1"/>
</dbReference>
<organism evidence="10 11">
    <name type="scientific">Paenibacillus pini JCM 16418</name>
    <dbReference type="NCBI Taxonomy" id="1236976"/>
    <lineage>
        <taxon>Bacteria</taxon>
        <taxon>Bacillati</taxon>
        <taxon>Bacillota</taxon>
        <taxon>Bacilli</taxon>
        <taxon>Bacillales</taxon>
        <taxon>Paenibacillaceae</taxon>
        <taxon>Paenibacillus</taxon>
    </lineage>
</organism>
<evidence type="ECO:0000256" key="1">
    <source>
        <dbReference type="ARBA" id="ARBA00004162"/>
    </source>
</evidence>
<evidence type="ECO:0000256" key="2">
    <source>
        <dbReference type="ARBA" id="ARBA00022448"/>
    </source>
</evidence>
<keyword evidence="6 9" id="KW-1133">Transmembrane helix</keyword>
<dbReference type="NCBIfam" id="NF011430">
    <property type="entry name" value="PRK14861.1"/>
    <property type="match status" value="1"/>
</dbReference>
<name>W7YHQ3_9BACL</name>
<comment type="subunit">
    <text evidence="9">Forms a complex with TatC.</text>
</comment>
<keyword evidence="7 9" id="KW-0811">Translocation</keyword>
<comment type="caution">
    <text evidence="10">The sequence shown here is derived from an EMBL/GenBank/DDBJ whole genome shotgun (WGS) entry which is preliminary data.</text>
</comment>